<dbReference type="Gene3D" id="3.10.10.10">
    <property type="entry name" value="HIV Type 1 Reverse Transcriptase, subunit A, domain 1"/>
    <property type="match status" value="1"/>
</dbReference>
<dbReference type="Pfam" id="PF17921">
    <property type="entry name" value="Integrase_H2C2"/>
    <property type="match status" value="1"/>
</dbReference>
<dbReference type="GO" id="GO:0015074">
    <property type="term" value="P:DNA integration"/>
    <property type="evidence" value="ECO:0007669"/>
    <property type="project" value="InterPro"/>
</dbReference>
<evidence type="ECO:0000256" key="1">
    <source>
        <dbReference type="ARBA" id="ARBA00022679"/>
    </source>
</evidence>
<gene>
    <name evidence="7" type="ORF">O181_013952</name>
</gene>
<dbReference type="Gene3D" id="1.10.340.70">
    <property type="match status" value="1"/>
</dbReference>
<dbReference type="PANTHER" id="PTHR37984">
    <property type="entry name" value="PROTEIN CBG26694"/>
    <property type="match status" value="1"/>
</dbReference>
<dbReference type="InterPro" id="IPR043128">
    <property type="entry name" value="Rev_trsase/Diguanyl_cyclase"/>
</dbReference>
<feature type="domain" description="Integrase catalytic" evidence="6">
    <location>
        <begin position="464"/>
        <end position="554"/>
    </location>
</feature>
<evidence type="ECO:0000259" key="6">
    <source>
        <dbReference type="PROSITE" id="PS50994"/>
    </source>
</evidence>
<dbReference type="GO" id="GO:0003723">
    <property type="term" value="F:RNA binding"/>
    <property type="evidence" value="ECO:0007669"/>
    <property type="project" value="UniProtKB-KW"/>
</dbReference>
<dbReference type="AlphaFoldDB" id="A0A9Q3GPE7"/>
<dbReference type="SUPFAM" id="SSF53098">
    <property type="entry name" value="Ribonuclease H-like"/>
    <property type="match status" value="1"/>
</dbReference>
<dbReference type="SUPFAM" id="SSF56672">
    <property type="entry name" value="DNA/RNA polymerases"/>
    <property type="match status" value="1"/>
</dbReference>
<evidence type="ECO:0000256" key="4">
    <source>
        <dbReference type="ARBA" id="ARBA00022759"/>
    </source>
</evidence>
<comment type="caution">
    <text evidence="7">The sequence shown here is derived from an EMBL/GenBank/DDBJ whole genome shotgun (WGS) entry which is preliminary data.</text>
</comment>
<dbReference type="Gene3D" id="3.30.70.270">
    <property type="match status" value="1"/>
</dbReference>
<proteinExistence type="predicted"/>
<dbReference type="InterPro" id="IPR036397">
    <property type="entry name" value="RNaseH_sf"/>
</dbReference>
<dbReference type="Gene3D" id="2.40.70.10">
    <property type="entry name" value="Acid Proteases"/>
    <property type="match status" value="1"/>
</dbReference>
<dbReference type="GO" id="GO:0005634">
    <property type="term" value="C:nucleus"/>
    <property type="evidence" value="ECO:0007669"/>
    <property type="project" value="UniProtKB-ARBA"/>
</dbReference>
<dbReference type="OrthoDB" id="2505288at2759"/>
<accession>A0A9Q3GPE7</accession>
<keyword evidence="5" id="KW-0694">RNA-binding</keyword>
<dbReference type="Gene3D" id="3.30.420.10">
    <property type="entry name" value="Ribonuclease H-like superfamily/Ribonuclease H"/>
    <property type="match status" value="1"/>
</dbReference>
<evidence type="ECO:0000313" key="7">
    <source>
        <dbReference type="EMBL" id="MBW0474237.1"/>
    </source>
</evidence>
<reference evidence="7" key="1">
    <citation type="submission" date="2021-03" db="EMBL/GenBank/DDBJ databases">
        <title>Draft genome sequence of rust myrtle Austropuccinia psidii MF-1, a brazilian biotype.</title>
        <authorList>
            <person name="Quecine M.C."/>
            <person name="Pachon D.M.R."/>
            <person name="Bonatelli M.L."/>
            <person name="Correr F.H."/>
            <person name="Franceschini L.M."/>
            <person name="Leite T.F."/>
            <person name="Margarido G.R.A."/>
            <person name="Almeida C.A."/>
            <person name="Ferrarezi J.A."/>
            <person name="Labate C.A."/>
        </authorList>
    </citation>
    <scope>NUCLEOTIDE SEQUENCE</scope>
    <source>
        <strain evidence="7">MF-1</strain>
    </source>
</reference>
<dbReference type="GO" id="GO:0016779">
    <property type="term" value="F:nucleotidyltransferase activity"/>
    <property type="evidence" value="ECO:0007669"/>
    <property type="project" value="UniProtKB-KW"/>
</dbReference>
<name>A0A9Q3GPE7_9BASI</name>
<evidence type="ECO:0000256" key="2">
    <source>
        <dbReference type="ARBA" id="ARBA00022695"/>
    </source>
</evidence>
<dbReference type="Pfam" id="PF00665">
    <property type="entry name" value="rve"/>
    <property type="match status" value="1"/>
</dbReference>
<organism evidence="7 8">
    <name type="scientific">Austropuccinia psidii MF-1</name>
    <dbReference type="NCBI Taxonomy" id="1389203"/>
    <lineage>
        <taxon>Eukaryota</taxon>
        <taxon>Fungi</taxon>
        <taxon>Dikarya</taxon>
        <taxon>Basidiomycota</taxon>
        <taxon>Pucciniomycotina</taxon>
        <taxon>Pucciniomycetes</taxon>
        <taxon>Pucciniales</taxon>
        <taxon>Sphaerophragmiaceae</taxon>
        <taxon>Austropuccinia</taxon>
    </lineage>
</organism>
<dbReference type="InterPro" id="IPR012337">
    <property type="entry name" value="RNaseH-like_sf"/>
</dbReference>
<dbReference type="CDD" id="cd01647">
    <property type="entry name" value="RT_LTR"/>
    <property type="match status" value="1"/>
</dbReference>
<dbReference type="InterPro" id="IPR043502">
    <property type="entry name" value="DNA/RNA_pol_sf"/>
</dbReference>
<dbReference type="InterPro" id="IPR001584">
    <property type="entry name" value="Integrase_cat-core"/>
</dbReference>
<dbReference type="PANTHER" id="PTHR37984:SF5">
    <property type="entry name" value="PROTEIN NYNRIN-LIKE"/>
    <property type="match status" value="1"/>
</dbReference>
<keyword evidence="2" id="KW-0548">Nucleotidyltransferase</keyword>
<dbReference type="InterPro" id="IPR021109">
    <property type="entry name" value="Peptidase_aspartic_dom_sf"/>
</dbReference>
<dbReference type="PROSITE" id="PS50994">
    <property type="entry name" value="INTEGRASE"/>
    <property type="match status" value="1"/>
</dbReference>
<dbReference type="Proteomes" id="UP000765509">
    <property type="component" value="Unassembled WGS sequence"/>
</dbReference>
<keyword evidence="4" id="KW-0378">Hydrolase</keyword>
<dbReference type="FunFam" id="1.10.340.70:FF:000001">
    <property type="entry name" value="Retrovirus-related Pol polyprotein from transposon gypsy-like Protein"/>
    <property type="match status" value="1"/>
</dbReference>
<keyword evidence="1" id="KW-0808">Transferase</keyword>
<dbReference type="InterPro" id="IPR041588">
    <property type="entry name" value="Integrase_H2C2"/>
</dbReference>
<keyword evidence="3" id="KW-0540">Nuclease</keyword>
<dbReference type="InterPro" id="IPR050951">
    <property type="entry name" value="Retrovirus_Pol_polyprotein"/>
</dbReference>
<keyword evidence="4" id="KW-0255">Endonuclease</keyword>
<keyword evidence="8" id="KW-1185">Reference proteome</keyword>
<protein>
    <recommendedName>
        <fullName evidence="6">Integrase catalytic domain-containing protein</fullName>
    </recommendedName>
</protein>
<dbReference type="GO" id="GO:0004519">
    <property type="term" value="F:endonuclease activity"/>
    <property type="evidence" value="ECO:0007669"/>
    <property type="project" value="UniProtKB-KW"/>
</dbReference>
<sequence length="554" mass="62979">MVELPSFSSFEWDFLFIDTPKGEDLILGFDFLNHFNPSIDWRQGLITFNSDPSKSFSNDLSSAKSCAALVGDSRTPSFPSSIHITALIPIHHYYPLEMRSSKRFKMFQKIILYLPFISSLGIWTFLPGGVVKAEKLPPHRVFDHHIKLEGSLPPVGVIYPLSNQESDILRAYISENLEKGFIQSSSSSAGGPVLFVKKKDGGLRLCVDYQKLIAVTRKNKYPVTPINHLLNVFNCSSISSKIDLHGAYSLLRIKEGDEYLTAFRTKYGTCLAEFCSEFNFSITYHPCGLATIPDTLSHWGDVYLEKGEDFISKNPIKFQQLIKQDEVQPSTYFAVKVEYFSNFIDSIEKALWHNSQYRSIVKELGKVKSVQDYSFDSSSQLLLFTDQVVVPNDPTIQLSILQKRHDSPLARHPGQEKTLKLVKRDPHWSGMTQFIKDYVSSCQQCSRNKIIHHKKFGLLKPLPLQNGPWICLSMDFVTQLPLSNSFESILVIVDWFSKMAVFLPTMSSITSLDLAHLFLKNIFSKHGLPSRIISDRGSLFVSSFWTNLFQKLKI</sequence>
<evidence type="ECO:0000313" key="8">
    <source>
        <dbReference type="Proteomes" id="UP000765509"/>
    </source>
</evidence>
<evidence type="ECO:0000256" key="3">
    <source>
        <dbReference type="ARBA" id="ARBA00022722"/>
    </source>
</evidence>
<dbReference type="EMBL" id="AVOT02003673">
    <property type="protein sequence ID" value="MBW0474237.1"/>
    <property type="molecule type" value="Genomic_DNA"/>
</dbReference>
<evidence type="ECO:0000256" key="5">
    <source>
        <dbReference type="ARBA" id="ARBA00022884"/>
    </source>
</evidence>